<feature type="domain" description="Aminotransferase class I/classII large" evidence="8">
    <location>
        <begin position="59"/>
        <end position="319"/>
    </location>
</feature>
<dbReference type="Gene3D" id="3.40.50.300">
    <property type="entry name" value="P-loop containing nucleotide triphosphate hydrolases"/>
    <property type="match status" value="1"/>
</dbReference>
<protein>
    <recommendedName>
        <fullName evidence="8">Aminotransferase class I/classII large domain-containing protein</fullName>
    </recommendedName>
</protein>
<dbReference type="CDD" id="cd01428">
    <property type="entry name" value="ADK"/>
    <property type="match status" value="1"/>
</dbReference>
<dbReference type="SUPFAM" id="SSF54637">
    <property type="entry name" value="Thioesterase/thiol ester dehydrase-isomerase"/>
    <property type="match status" value="1"/>
</dbReference>
<dbReference type="Proteomes" id="UP001642484">
    <property type="component" value="Unassembled WGS sequence"/>
</dbReference>
<dbReference type="Gene3D" id="3.40.640.10">
    <property type="entry name" value="Type I PLP-dependent aspartate aminotransferase-like (Major domain)"/>
    <property type="match status" value="1"/>
</dbReference>
<keyword evidence="5" id="KW-0663">Pyridoxal phosphate</keyword>
<comment type="caution">
    <text evidence="9">The sequence shown here is derived from an EMBL/GenBank/DDBJ whole genome shotgun (WGS) entry which is preliminary data.</text>
</comment>
<evidence type="ECO:0000256" key="7">
    <source>
        <dbReference type="SAM" id="MobiDB-lite"/>
    </source>
</evidence>
<dbReference type="InterPro" id="IPR015424">
    <property type="entry name" value="PyrdxlP-dep_Trfase"/>
</dbReference>
<evidence type="ECO:0000256" key="1">
    <source>
        <dbReference type="ARBA" id="ARBA00007441"/>
    </source>
</evidence>
<feature type="compositionally biased region" description="Basic and acidic residues" evidence="7">
    <location>
        <begin position="529"/>
        <end position="541"/>
    </location>
</feature>
<organism evidence="9 10">
    <name type="scientific">Durusdinium trenchii</name>
    <dbReference type="NCBI Taxonomy" id="1381693"/>
    <lineage>
        <taxon>Eukaryota</taxon>
        <taxon>Sar</taxon>
        <taxon>Alveolata</taxon>
        <taxon>Dinophyceae</taxon>
        <taxon>Suessiales</taxon>
        <taxon>Symbiodiniaceae</taxon>
        <taxon>Durusdinium</taxon>
    </lineage>
</organism>
<dbReference type="PROSITE" id="PS00113">
    <property type="entry name" value="ADENYLATE_KINASE"/>
    <property type="match status" value="1"/>
</dbReference>
<proteinExistence type="inferred from homology"/>
<accession>A0ABP0I025</accession>
<dbReference type="SUPFAM" id="SSF52540">
    <property type="entry name" value="P-loop containing nucleoside triphosphate hydrolases"/>
    <property type="match status" value="1"/>
</dbReference>
<dbReference type="CDD" id="cd00609">
    <property type="entry name" value="AAT_like"/>
    <property type="match status" value="1"/>
</dbReference>
<dbReference type="InterPro" id="IPR015421">
    <property type="entry name" value="PyrdxlP-dep_Trfase_major"/>
</dbReference>
<evidence type="ECO:0000313" key="9">
    <source>
        <dbReference type="EMBL" id="CAK8995922.1"/>
    </source>
</evidence>
<keyword evidence="2" id="KW-0808">Transferase</keyword>
<dbReference type="InterPro" id="IPR033690">
    <property type="entry name" value="Adenylat_kinase_CS"/>
</dbReference>
<dbReference type="InterPro" id="IPR004839">
    <property type="entry name" value="Aminotransferase_I/II_large"/>
</dbReference>
<evidence type="ECO:0000256" key="2">
    <source>
        <dbReference type="ARBA" id="ARBA00022679"/>
    </source>
</evidence>
<dbReference type="InterPro" id="IPR004838">
    <property type="entry name" value="NHTrfase_class1_PyrdxlP-BS"/>
</dbReference>
<dbReference type="InterPro" id="IPR015422">
    <property type="entry name" value="PyrdxlP-dep_Trfase_small"/>
</dbReference>
<comment type="similarity">
    <text evidence="1">Belongs to the class-I pyridoxal-phosphate-dependent aminotransferase family.</text>
</comment>
<sequence length="1062" mass="118892">MADTSLCGVQPSLLERFFAKYEFTCRYQLSCSNCESWTTKEVLEESDVECQDLWDNASLGYTETLGHPKLLEAIWHCYRPALEDRCRKRSITLPASLCEQQVVNITVCVPVEGIYIAMSQLLGPKDVVIAMTPAYQALTEIARSRSCELWPWTPQWEEGDFWNFRLEDLKALLQKCHNMGKVLKMLIINSPHNPTGVVFNQSDLDQIFQWLEDLQQEEMPILFSDEMYSALMRDAPTNVGRPNAIVLSGLSKPFGMPGLRMGWLIMENRAHFEKVIALRDYTTLCMPVHSEILSIITLRNAASFLRRNQAICKENYRILQDFLLRMPDWFYPLEQQHQCTLEWCASTVFPRLKMPGKLQGQLLAQLSTPTLLAEHLASEYGVCMIVSDLFEFHCPCVRFGLGLKSFPESLEALEKVIQDAASPGASEVFRELQAHVTLVLSALDEVKKHVEVGMRQNALAKEQQVQEQSQLQTQLQEALAKAALSEAHLLELKAEKKRLEVLSKSQGKEIDRLSRQSRDPGGAEGGEAMDGHERNAMDGHLTDFGPVGGRSFVSLVGLGHLRQFMVSHDWGVGGKGTQAGYLADRYGLIHISMGDLLRARAKFLPQLAQEISEGRLVPDDTVVSVLKERLAEHDCFSRGVLLDGFPRTRTQAEALRLAGVEISAVIHLEVADDVVINRIAGRRIDPLSGKIYHVKDNPPPAEIMGRVIQREDDTPEKIRRRLVTYHQERDAILDFCRDRVRTIHVGGGAPDALPADVRSRVVFDEVRKAVEGDTYWGSMIRSELIAKAFECGTSSTTLVSAARFFQHSRYRLLQNGCLADAATAAGRVLLRSQLLHLHGQLQPLVQYELRTWLEEVGPHSVVVGHTISERPDGEAPVDLCHAWATLVFVDAHGLVMDVPKGSQLKELAMPSRDTQHGAPLVRSLEDPKDRIGEVPVNCWSHQSIVAAVDLDMDGRVHEAACLAHMDRWRFWVAKHNGYPVEMKDRVLQARVSGAYVSYLGLVGAGDSIQVRSWLRTSTQEGTIVAAFEVQGGRDEGGPKALVLRGCMFLSLLRQDEQLASKL</sequence>
<gene>
    <name evidence="9" type="ORF">CCMP2556_LOCUS4232</name>
</gene>
<dbReference type="InterPro" id="IPR029069">
    <property type="entry name" value="HotDog_dom_sf"/>
</dbReference>
<dbReference type="PRINTS" id="PR00094">
    <property type="entry name" value="ADENYLTKNASE"/>
</dbReference>
<keyword evidence="6" id="KW-0175">Coiled coil</keyword>
<reference evidence="9 10" key="1">
    <citation type="submission" date="2024-02" db="EMBL/GenBank/DDBJ databases">
        <authorList>
            <person name="Chen Y."/>
            <person name="Shah S."/>
            <person name="Dougan E. K."/>
            <person name="Thang M."/>
            <person name="Chan C."/>
        </authorList>
    </citation>
    <scope>NUCLEOTIDE SEQUENCE [LARGE SCALE GENOMIC DNA]</scope>
</reference>
<dbReference type="SUPFAM" id="SSF53383">
    <property type="entry name" value="PLP-dependent transferases"/>
    <property type="match status" value="1"/>
</dbReference>
<dbReference type="PANTHER" id="PTHR43510:SF1">
    <property type="entry name" value="AMINOTRANSFERASE FUNCTION, HYPOTHETICAL (EUROFUNG)"/>
    <property type="match status" value="1"/>
</dbReference>
<name>A0ABP0I025_9DINO</name>
<keyword evidence="3" id="KW-0547">Nucleotide-binding</keyword>
<dbReference type="HAMAP" id="MF_00235">
    <property type="entry name" value="Adenylate_kinase_Adk"/>
    <property type="match status" value="1"/>
</dbReference>
<evidence type="ECO:0000259" key="8">
    <source>
        <dbReference type="Pfam" id="PF00155"/>
    </source>
</evidence>
<evidence type="ECO:0000256" key="5">
    <source>
        <dbReference type="ARBA" id="ARBA00022898"/>
    </source>
</evidence>
<feature type="coiled-coil region" evidence="6">
    <location>
        <begin position="461"/>
        <end position="495"/>
    </location>
</feature>
<dbReference type="Gene3D" id="3.90.1150.10">
    <property type="entry name" value="Aspartate Aminotransferase, domain 1"/>
    <property type="match status" value="1"/>
</dbReference>
<feature type="region of interest" description="Disordered" evidence="7">
    <location>
        <begin position="509"/>
        <end position="541"/>
    </location>
</feature>
<dbReference type="EMBL" id="CAXAMN010001725">
    <property type="protein sequence ID" value="CAK8995922.1"/>
    <property type="molecule type" value="Genomic_DNA"/>
</dbReference>
<feature type="compositionally biased region" description="Basic and acidic residues" evidence="7">
    <location>
        <begin position="509"/>
        <end position="518"/>
    </location>
</feature>
<dbReference type="Gene3D" id="3.10.129.10">
    <property type="entry name" value="Hotdog Thioesterase"/>
    <property type="match status" value="1"/>
</dbReference>
<keyword evidence="4" id="KW-0418">Kinase</keyword>
<dbReference type="Pfam" id="PF00155">
    <property type="entry name" value="Aminotran_1_2"/>
    <property type="match status" value="1"/>
</dbReference>
<evidence type="ECO:0000256" key="3">
    <source>
        <dbReference type="ARBA" id="ARBA00022741"/>
    </source>
</evidence>
<dbReference type="PROSITE" id="PS00105">
    <property type="entry name" value="AA_TRANSFER_CLASS_1"/>
    <property type="match status" value="1"/>
</dbReference>
<dbReference type="InterPro" id="IPR000850">
    <property type="entry name" value="Adenylat/UMP-CMP_kin"/>
</dbReference>
<evidence type="ECO:0000256" key="6">
    <source>
        <dbReference type="SAM" id="Coils"/>
    </source>
</evidence>
<evidence type="ECO:0000256" key="4">
    <source>
        <dbReference type="ARBA" id="ARBA00022777"/>
    </source>
</evidence>
<keyword evidence="10" id="KW-1185">Reference proteome</keyword>
<dbReference type="PANTHER" id="PTHR43510">
    <property type="entry name" value="AMINOTRANSFERASE FUNCTION, HYPOTHETICAL (EUROFUNG)"/>
    <property type="match status" value="1"/>
</dbReference>
<evidence type="ECO:0000313" key="10">
    <source>
        <dbReference type="Proteomes" id="UP001642484"/>
    </source>
</evidence>
<dbReference type="InterPro" id="IPR027417">
    <property type="entry name" value="P-loop_NTPase"/>
</dbReference>
<dbReference type="Pfam" id="PF00406">
    <property type="entry name" value="ADK"/>
    <property type="match status" value="1"/>
</dbReference>